<evidence type="ECO:0000313" key="2">
    <source>
        <dbReference type="EMBL" id="MQA39151.1"/>
    </source>
</evidence>
<evidence type="ECO:0000313" key="3">
    <source>
        <dbReference type="Proteomes" id="UP000440498"/>
    </source>
</evidence>
<comment type="caution">
    <text evidence="2">The sequence shown here is derived from an EMBL/GenBank/DDBJ whole genome shotgun (WGS) entry which is preliminary data.</text>
</comment>
<sequence>MIVFLPIMASMLPIINTSLAIKEVVKGTITVAEYATVFASTLAVAGLLLALSVYWCKREEVLFRS</sequence>
<dbReference type="RefSeq" id="WP_152838429.1">
    <property type="nucleotide sequence ID" value="NZ_WHUG01000004.1"/>
</dbReference>
<evidence type="ECO:0000256" key="1">
    <source>
        <dbReference type="SAM" id="Phobius"/>
    </source>
</evidence>
<organism evidence="2 3">
    <name type="scientific">Rugamonas aquatica</name>
    <dbReference type="NCBI Taxonomy" id="2743357"/>
    <lineage>
        <taxon>Bacteria</taxon>
        <taxon>Pseudomonadati</taxon>
        <taxon>Pseudomonadota</taxon>
        <taxon>Betaproteobacteria</taxon>
        <taxon>Burkholderiales</taxon>
        <taxon>Oxalobacteraceae</taxon>
        <taxon>Telluria group</taxon>
        <taxon>Rugamonas</taxon>
    </lineage>
</organism>
<feature type="transmembrane region" description="Helical" evidence="1">
    <location>
        <begin position="36"/>
        <end position="56"/>
    </location>
</feature>
<keyword evidence="1" id="KW-0812">Transmembrane</keyword>
<accession>A0A6A7N2G7</accession>
<protein>
    <submittedName>
        <fullName evidence="2">Uncharacterized protein</fullName>
    </submittedName>
</protein>
<proteinExistence type="predicted"/>
<keyword evidence="1" id="KW-0472">Membrane</keyword>
<name>A0A6A7N2G7_9BURK</name>
<dbReference type="AlphaFoldDB" id="A0A6A7N2G7"/>
<reference evidence="2 3" key="1">
    <citation type="submission" date="2019-10" db="EMBL/GenBank/DDBJ databases">
        <title>Two novel species isolated from a subtropical stream in China.</title>
        <authorList>
            <person name="Lu H."/>
        </authorList>
    </citation>
    <scope>NUCLEOTIDE SEQUENCE [LARGE SCALE GENOMIC DNA]</scope>
    <source>
        <strain evidence="2 3">FT29W</strain>
    </source>
</reference>
<gene>
    <name evidence="2" type="ORF">GEV02_13420</name>
</gene>
<dbReference type="EMBL" id="WHUG01000004">
    <property type="protein sequence ID" value="MQA39151.1"/>
    <property type="molecule type" value="Genomic_DNA"/>
</dbReference>
<keyword evidence="3" id="KW-1185">Reference proteome</keyword>
<keyword evidence="1" id="KW-1133">Transmembrane helix</keyword>
<dbReference type="Proteomes" id="UP000440498">
    <property type="component" value="Unassembled WGS sequence"/>
</dbReference>